<gene>
    <name evidence="1" type="ORF">DM194_27515</name>
</gene>
<evidence type="ECO:0000313" key="1">
    <source>
        <dbReference type="EMBL" id="AWU98012.1"/>
    </source>
</evidence>
<geneLocation type="plasmid" evidence="1 2">
    <name>unnamed5</name>
</geneLocation>
<organism evidence="1 2">
    <name type="scientific">Azospirillum ramasamyi</name>
    <dbReference type="NCBI Taxonomy" id="682998"/>
    <lineage>
        <taxon>Bacteria</taxon>
        <taxon>Pseudomonadati</taxon>
        <taxon>Pseudomonadota</taxon>
        <taxon>Alphaproteobacteria</taxon>
        <taxon>Rhodospirillales</taxon>
        <taxon>Azospirillaceae</taxon>
        <taxon>Azospirillum</taxon>
    </lineage>
</organism>
<protein>
    <recommendedName>
        <fullName evidence="3">HAD family hydrolase</fullName>
    </recommendedName>
</protein>
<name>A0A2U9SEQ8_9PROT</name>
<dbReference type="OrthoDB" id="9816564at2"/>
<sequence>MMRALPPSSRFSWNLDESTALVSLDIFDTVLLRRVETPAKVFEEVGRRARQAGLIDAGLTPPLFRMTRQEAERRARQASRQDRGTDEVELADIYRHSAVGDPVALMALELTVEAETLFANPLLLEGLQALAAQRRPVVFLSDMYLPPDVIRGLLAQAGIGNDLYQDLYVSCAHGCSKRDGGLFRRLLDDYPGLSADAILHVGDDPVGDVAMARAAGLRALHYVPPSGLARMRERERMVMGSTDLASPFPRRLAALAGRDDEPDDAFWLEFGSLILGPAVVEYCRWVVEDCKTRDIGLIAPLMREADLFAPLMRDWIRHRGYAIRVEPLFASRQALAPLGLAELDGASARSILTARPHLHWDALLRQAGGEVPPELTELAGLTLERLAGQVLPSGGAALATVLALFDDPDLRRGAAERAAETQALVKDYLIGRLGADGQVALVDLGARGSTPTIIVDLLPDGRGRAHVYLCYGVPDLAGPLGSGVRASVFCGETDRAMGFGRILYRSPQILERALTGLCGTTLGYRWDEAGHGVPEVGEAPAHGEEAHALRLLQAGIRRYADMLRAGCPSKGDTCLPTGEEALFPLTCALLMPTGEEARRLGALRYDYNDGTGLERGLCDETALAGIEGLTAAASAPLMSMALGLRPLTTPWPQGALTLRDPGIFWRPAEAMALEAGHGAVCRALVAEIRRRGMARVSVAAVGGDGGMGPEFIHIAREAGVELVAYADLMPHLVPQSPYHGVPVLPFERLPEVGPIPVALVTLGYVDRLASLMHDQFAAAGQTLRLIALGRPDLEAVPVKVFSPTRW</sequence>
<dbReference type="Proteomes" id="UP000249605">
    <property type="component" value="Plasmid unnamed5"/>
</dbReference>
<proteinExistence type="predicted"/>
<dbReference type="AlphaFoldDB" id="A0A2U9SEQ8"/>
<keyword evidence="2" id="KW-1185">Reference proteome</keyword>
<dbReference type="KEGG" id="azm:DM194_27515"/>
<evidence type="ECO:0008006" key="3">
    <source>
        <dbReference type="Google" id="ProtNLM"/>
    </source>
</evidence>
<keyword evidence="1" id="KW-0614">Plasmid</keyword>
<accession>A0A2U9SEQ8</accession>
<dbReference type="SUPFAM" id="SSF56784">
    <property type="entry name" value="HAD-like"/>
    <property type="match status" value="1"/>
</dbReference>
<reference evidence="1 2" key="1">
    <citation type="submission" date="2018-06" db="EMBL/GenBank/DDBJ databases">
        <title>Complete genome sequencing of Azospirillum sp. M2T2B2.</title>
        <authorList>
            <person name="Heo J."/>
            <person name="Kim S.-J."/>
            <person name="Kwon S.-W."/>
            <person name="Anandham R."/>
        </authorList>
    </citation>
    <scope>NUCLEOTIDE SEQUENCE [LARGE SCALE GENOMIC DNA]</scope>
    <source>
        <strain evidence="1 2">M2T2B2</strain>
        <plasmid evidence="1 2">unnamed5</plasmid>
    </source>
</reference>
<dbReference type="RefSeq" id="WP_111070801.1">
    <property type="nucleotide sequence ID" value="NZ_CP029835.1"/>
</dbReference>
<dbReference type="EMBL" id="CP029835">
    <property type="protein sequence ID" value="AWU98012.1"/>
    <property type="molecule type" value="Genomic_DNA"/>
</dbReference>
<evidence type="ECO:0000313" key="2">
    <source>
        <dbReference type="Proteomes" id="UP000249605"/>
    </source>
</evidence>
<dbReference type="InterPro" id="IPR023214">
    <property type="entry name" value="HAD_sf"/>
</dbReference>
<dbReference type="Gene3D" id="3.40.50.1000">
    <property type="entry name" value="HAD superfamily/HAD-like"/>
    <property type="match status" value="1"/>
</dbReference>
<dbReference type="InterPro" id="IPR036412">
    <property type="entry name" value="HAD-like_sf"/>
</dbReference>